<dbReference type="Pfam" id="PF06985">
    <property type="entry name" value="HET"/>
    <property type="match status" value="1"/>
</dbReference>
<evidence type="ECO:0000259" key="3">
    <source>
        <dbReference type="Pfam" id="PF06985"/>
    </source>
</evidence>
<dbReference type="Pfam" id="PF14273">
    <property type="entry name" value="DUF4360"/>
    <property type="match status" value="1"/>
</dbReference>
<accession>A0A6A5ZKX6</accession>
<name>A0A6A5ZKX6_9PLEO</name>
<gene>
    <name evidence="4" type="ORF">BDV96DRAFT_676459</name>
</gene>
<dbReference type="Proteomes" id="UP000799770">
    <property type="component" value="Unassembled WGS sequence"/>
</dbReference>
<dbReference type="PANTHER" id="PTHR33112">
    <property type="entry name" value="DOMAIN PROTEIN, PUTATIVE-RELATED"/>
    <property type="match status" value="1"/>
</dbReference>
<evidence type="ECO:0000256" key="2">
    <source>
        <dbReference type="SAM" id="SignalP"/>
    </source>
</evidence>
<feature type="chain" id="PRO_5025610418" evidence="2">
    <location>
        <begin position="19"/>
        <end position="982"/>
    </location>
</feature>
<dbReference type="InterPro" id="IPR025649">
    <property type="entry name" value="DUF4360"/>
</dbReference>
<feature type="transmembrane region" description="Helical" evidence="1">
    <location>
        <begin position="945"/>
        <end position="967"/>
    </location>
</feature>
<keyword evidence="1" id="KW-0472">Membrane</keyword>
<feature type="signal peptide" evidence="2">
    <location>
        <begin position="1"/>
        <end position="18"/>
    </location>
</feature>
<evidence type="ECO:0000256" key="1">
    <source>
        <dbReference type="SAM" id="Phobius"/>
    </source>
</evidence>
<dbReference type="AlphaFoldDB" id="A0A6A5ZKX6"/>
<dbReference type="OrthoDB" id="3759689at2759"/>
<feature type="domain" description="Heterokaryon incompatibility" evidence="3">
    <location>
        <begin position="521"/>
        <end position="656"/>
    </location>
</feature>
<keyword evidence="2" id="KW-0732">Signal</keyword>
<sequence>MLSFESILFLSSVVSVLGQSGPLPKPQLDIVDYYGSACPAGGLSASIGPINATTNTGTLSFTLSNFAPTLGSFGSVLRMCDVLANVSVASGWKVAVNAHGTQAQGYATFDNNTMLALRSTYQFTNNFEVQSIGMLNVDGPLSGQFARHLTPADGDQGVTGPCEGGQMDIEFQSRAVGSYMKKLLKIGTNETAWTLSTDIEVSSFREEFHSRKPRLDLFATVLNIDMGFKLTIYWLSVIDRTGEHLKGMAAPERARSFNLDRYRYSNDRTSSSKDLTAAVAKVIRSPNCTERITDQPVPTRPNKRLFAQYQDTRENDGKSNKRIKDRHVLRLCGQEALNLDYNIEEQDPPLCESCQTLDLGLEFARTDVESRTKLGRGVILRVFNPNCRSLDCGLCRMLLSIGQQQTKSTYLQDWHVEAYSISRRLSIKFGRDVPLLTVRSKRSTQSIMSFMMPVRPDDPRTVSARNIHGSIDWNIVKYWLSFCKEKHSRLCGKCSSFSTSGLKVIDCTTRRIVTSEPSSQYVTLSYVWGEEAIESMVGNVLPNQLPRTIEAAIEAVKSVGHRYLWIDRYCVPQGDEQEKHSLIQNMGQVYENSVLTLIAATGEDPHYGLPGVGTCARNPQTSIRIKGQQYIAVNLRNIDKELKDSKWNSRGWTYQEALLSRRKLVCTKYGLYFQCQSMTCYESLSFPLKPMHTKNLQETRSNVRVPRLFPSRGVGKSPMDIIICMNAYCQRDFKYDADALNAFQGILTSFGRMRHPVRHLYGVPLFPPISFVDTRSYWQRLIFGLSWAIIGPAVRRKEHPSWTWLGWKTTKNTSIQFGFIQGEKILQKRFYDSDLWPKITIETGDGKLYDWSHFEEGHTDHYANSSLPKYLHIEGYLLDIRLVYRKTWIAAELVNDGSRRFSNIEVSAVHAQIPLDTPNERFHGTIFAMSVTVSHRRRNRLRKDWHGIFGQGPICCFLSAAVMFAAVRVTEGSCKNQIASVQ</sequence>
<protein>
    <submittedName>
        <fullName evidence="4">Heterokaryon incompatibility protein-domain-containing protein</fullName>
    </submittedName>
</protein>
<organism evidence="4 5">
    <name type="scientific">Lophiotrema nucula</name>
    <dbReference type="NCBI Taxonomy" id="690887"/>
    <lineage>
        <taxon>Eukaryota</taxon>
        <taxon>Fungi</taxon>
        <taxon>Dikarya</taxon>
        <taxon>Ascomycota</taxon>
        <taxon>Pezizomycotina</taxon>
        <taxon>Dothideomycetes</taxon>
        <taxon>Pleosporomycetidae</taxon>
        <taxon>Pleosporales</taxon>
        <taxon>Lophiotremataceae</taxon>
        <taxon>Lophiotrema</taxon>
    </lineage>
</organism>
<reference evidence="4" key="1">
    <citation type="journal article" date="2020" name="Stud. Mycol.">
        <title>101 Dothideomycetes genomes: a test case for predicting lifestyles and emergence of pathogens.</title>
        <authorList>
            <person name="Haridas S."/>
            <person name="Albert R."/>
            <person name="Binder M."/>
            <person name="Bloem J."/>
            <person name="Labutti K."/>
            <person name="Salamov A."/>
            <person name="Andreopoulos B."/>
            <person name="Baker S."/>
            <person name="Barry K."/>
            <person name="Bills G."/>
            <person name="Bluhm B."/>
            <person name="Cannon C."/>
            <person name="Castanera R."/>
            <person name="Culley D."/>
            <person name="Daum C."/>
            <person name="Ezra D."/>
            <person name="Gonzalez J."/>
            <person name="Henrissat B."/>
            <person name="Kuo A."/>
            <person name="Liang C."/>
            <person name="Lipzen A."/>
            <person name="Lutzoni F."/>
            <person name="Magnuson J."/>
            <person name="Mondo S."/>
            <person name="Nolan M."/>
            <person name="Ohm R."/>
            <person name="Pangilinan J."/>
            <person name="Park H.-J."/>
            <person name="Ramirez L."/>
            <person name="Alfaro M."/>
            <person name="Sun H."/>
            <person name="Tritt A."/>
            <person name="Yoshinaga Y."/>
            <person name="Zwiers L.-H."/>
            <person name="Turgeon B."/>
            <person name="Goodwin S."/>
            <person name="Spatafora J."/>
            <person name="Crous P."/>
            <person name="Grigoriev I."/>
        </authorList>
    </citation>
    <scope>NUCLEOTIDE SEQUENCE</scope>
    <source>
        <strain evidence="4">CBS 627.86</strain>
    </source>
</reference>
<proteinExistence type="predicted"/>
<dbReference type="EMBL" id="ML977315">
    <property type="protein sequence ID" value="KAF2119503.1"/>
    <property type="molecule type" value="Genomic_DNA"/>
</dbReference>
<keyword evidence="1" id="KW-1133">Transmembrane helix</keyword>
<keyword evidence="1" id="KW-0812">Transmembrane</keyword>
<dbReference type="PANTHER" id="PTHR33112:SF1">
    <property type="entry name" value="HETEROKARYON INCOMPATIBILITY DOMAIN-CONTAINING PROTEIN"/>
    <property type="match status" value="1"/>
</dbReference>
<evidence type="ECO:0000313" key="4">
    <source>
        <dbReference type="EMBL" id="KAF2119503.1"/>
    </source>
</evidence>
<keyword evidence="5" id="KW-1185">Reference proteome</keyword>
<dbReference type="InterPro" id="IPR010730">
    <property type="entry name" value="HET"/>
</dbReference>
<evidence type="ECO:0000313" key="5">
    <source>
        <dbReference type="Proteomes" id="UP000799770"/>
    </source>
</evidence>